<protein>
    <recommendedName>
        <fullName evidence="7">UPF0056 membrane protein</fullName>
    </recommendedName>
</protein>
<evidence type="ECO:0000256" key="2">
    <source>
        <dbReference type="ARBA" id="ARBA00009784"/>
    </source>
</evidence>
<dbReference type="Proteomes" id="UP001499951">
    <property type="component" value="Unassembled WGS sequence"/>
</dbReference>
<keyword evidence="5 7" id="KW-1133">Transmembrane helix</keyword>
<keyword evidence="6 7" id="KW-0472">Membrane</keyword>
<evidence type="ECO:0000256" key="3">
    <source>
        <dbReference type="ARBA" id="ARBA00022475"/>
    </source>
</evidence>
<feature type="transmembrane region" description="Helical" evidence="7">
    <location>
        <begin position="79"/>
        <end position="98"/>
    </location>
</feature>
<evidence type="ECO:0000313" key="9">
    <source>
        <dbReference type="Proteomes" id="UP001499951"/>
    </source>
</evidence>
<evidence type="ECO:0000256" key="5">
    <source>
        <dbReference type="ARBA" id="ARBA00022989"/>
    </source>
</evidence>
<comment type="subcellular location">
    <subcellularLocation>
        <location evidence="1 7">Cell membrane</location>
        <topology evidence="1 7">Multi-pass membrane protein</topology>
    </subcellularLocation>
</comment>
<feature type="transmembrane region" description="Helical" evidence="7">
    <location>
        <begin position="119"/>
        <end position="142"/>
    </location>
</feature>
<dbReference type="PANTHER" id="PTHR33508">
    <property type="entry name" value="UPF0056 MEMBRANE PROTEIN YHCE"/>
    <property type="match status" value="1"/>
</dbReference>
<evidence type="ECO:0000256" key="1">
    <source>
        <dbReference type="ARBA" id="ARBA00004651"/>
    </source>
</evidence>
<keyword evidence="3" id="KW-1003">Cell membrane</keyword>
<feature type="transmembrane region" description="Helical" evidence="7">
    <location>
        <begin position="47"/>
        <end position="73"/>
    </location>
</feature>
<comment type="similarity">
    <text evidence="2 7">Belongs to the UPF0056 (MarC) family.</text>
</comment>
<proteinExistence type="inferred from homology"/>
<feature type="transmembrane region" description="Helical" evidence="7">
    <location>
        <begin position="193"/>
        <end position="215"/>
    </location>
</feature>
<evidence type="ECO:0000256" key="7">
    <source>
        <dbReference type="RuleBase" id="RU362048"/>
    </source>
</evidence>
<reference evidence="8 9" key="1">
    <citation type="journal article" date="2019" name="Int. J. Syst. Evol. Microbiol.">
        <title>The Global Catalogue of Microorganisms (GCM) 10K type strain sequencing project: providing services to taxonomists for standard genome sequencing and annotation.</title>
        <authorList>
            <consortium name="The Broad Institute Genomics Platform"/>
            <consortium name="The Broad Institute Genome Sequencing Center for Infectious Disease"/>
            <person name="Wu L."/>
            <person name="Ma J."/>
        </authorList>
    </citation>
    <scope>NUCLEOTIDE SEQUENCE [LARGE SCALE GENOMIC DNA]</scope>
    <source>
        <strain evidence="8 9">JCM 15089</strain>
    </source>
</reference>
<dbReference type="NCBIfam" id="TIGR00427">
    <property type="entry name" value="NAAT family transporter"/>
    <property type="match status" value="1"/>
</dbReference>
<organism evidence="8 9">
    <name type="scientific">Rhizomicrobium electricum</name>
    <dbReference type="NCBI Taxonomy" id="480070"/>
    <lineage>
        <taxon>Bacteria</taxon>
        <taxon>Pseudomonadati</taxon>
        <taxon>Pseudomonadota</taxon>
        <taxon>Alphaproteobacteria</taxon>
        <taxon>Micropepsales</taxon>
        <taxon>Micropepsaceae</taxon>
        <taxon>Rhizomicrobium</taxon>
    </lineage>
</organism>
<dbReference type="PANTHER" id="PTHR33508:SF1">
    <property type="entry name" value="UPF0056 MEMBRANE PROTEIN YHCE"/>
    <property type="match status" value="1"/>
</dbReference>
<keyword evidence="9" id="KW-1185">Reference proteome</keyword>
<evidence type="ECO:0000256" key="6">
    <source>
        <dbReference type="ARBA" id="ARBA00023136"/>
    </source>
</evidence>
<gene>
    <name evidence="8" type="ORF">GCM10008942_01110</name>
</gene>
<dbReference type="RefSeq" id="WP_166930387.1">
    <property type="nucleotide sequence ID" value="NZ_BAAADD010000001.1"/>
</dbReference>
<name>A0ABN1E052_9PROT</name>
<dbReference type="InterPro" id="IPR002771">
    <property type="entry name" value="Multi_antbiot-R_MarC"/>
</dbReference>
<feature type="transmembrane region" description="Helical" evidence="7">
    <location>
        <begin position="12"/>
        <end position="35"/>
    </location>
</feature>
<accession>A0ABN1E052</accession>
<sequence>MHFPAGLWPIGLWPAFVTLFVTLGPIDGAAIFSTLTADMSKKERARTALRTVIIAGAMLLIFAFGGSALLGVLSVSLPAFQVAGGILLFMQALSLMFSSPGMSSIDEHEQAEAAQRRDIAVFPLAFPLFAGPGSFSATVLLMGRAATWVERAEIVAVVLVCLLITYLCMRLSDPLMRLLGRTGSDVVGRISGVLLAALAVQFVFDGIHSSGLLGAL</sequence>
<dbReference type="EMBL" id="BAAADD010000001">
    <property type="protein sequence ID" value="GAA0556420.1"/>
    <property type="molecule type" value="Genomic_DNA"/>
</dbReference>
<comment type="caution">
    <text evidence="8">The sequence shown here is derived from an EMBL/GenBank/DDBJ whole genome shotgun (WGS) entry which is preliminary data.</text>
</comment>
<dbReference type="Pfam" id="PF01914">
    <property type="entry name" value="MarC"/>
    <property type="match status" value="1"/>
</dbReference>
<feature type="transmembrane region" description="Helical" evidence="7">
    <location>
        <begin position="154"/>
        <end position="172"/>
    </location>
</feature>
<keyword evidence="4 7" id="KW-0812">Transmembrane</keyword>
<evidence type="ECO:0000313" key="8">
    <source>
        <dbReference type="EMBL" id="GAA0556420.1"/>
    </source>
</evidence>
<evidence type="ECO:0000256" key="4">
    <source>
        <dbReference type="ARBA" id="ARBA00022692"/>
    </source>
</evidence>